<comment type="caution">
    <text evidence="3">The sequence shown here is derived from an EMBL/GenBank/DDBJ whole genome shotgun (WGS) entry which is preliminary data.</text>
</comment>
<evidence type="ECO:0000313" key="4">
    <source>
        <dbReference type="Proteomes" id="UP001501495"/>
    </source>
</evidence>
<gene>
    <name evidence="3" type="ORF">GCM10022215_17220</name>
</gene>
<feature type="region of interest" description="Disordered" evidence="2">
    <location>
        <begin position="1"/>
        <end position="26"/>
    </location>
</feature>
<accession>A0ABP7XHL6</accession>
<evidence type="ECO:0000313" key="3">
    <source>
        <dbReference type="EMBL" id="GAA4117026.1"/>
    </source>
</evidence>
<dbReference type="RefSeq" id="WP_344732914.1">
    <property type="nucleotide sequence ID" value="NZ_BAAAZH010000012.1"/>
</dbReference>
<sequence length="163" mass="16669">MTTATTTEKTQTTTGASTAAGSRQVATRTDAGALVSEQGRTSIADTVVSKIAGIATREISGVHDLGGGAARAVGALRERIPGSRTNLSQGVAVEVGERQAAVDLDIVAEYGVAIADLAGAIRRNVISSVEAMTGLEVTEVNITVHDIHLDGEADDSETSPRVE</sequence>
<name>A0ABP7XHL6_9ACTN</name>
<comment type="similarity">
    <text evidence="1">Belongs to the asp23 family.</text>
</comment>
<organism evidence="3 4">
    <name type="scientific">Nocardioides fonticola</name>
    <dbReference type="NCBI Taxonomy" id="450363"/>
    <lineage>
        <taxon>Bacteria</taxon>
        <taxon>Bacillati</taxon>
        <taxon>Actinomycetota</taxon>
        <taxon>Actinomycetes</taxon>
        <taxon>Propionibacteriales</taxon>
        <taxon>Nocardioidaceae</taxon>
        <taxon>Nocardioides</taxon>
    </lineage>
</organism>
<keyword evidence="4" id="KW-1185">Reference proteome</keyword>
<proteinExistence type="inferred from homology"/>
<evidence type="ECO:0000256" key="1">
    <source>
        <dbReference type="ARBA" id="ARBA00005721"/>
    </source>
</evidence>
<evidence type="ECO:0000256" key="2">
    <source>
        <dbReference type="SAM" id="MobiDB-lite"/>
    </source>
</evidence>
<dbReference type="Pfam" id="PF03780">
    <property type="entry name" value="Asp23"/>
    <property type="match status" value="1"/>
</dbReference>
<dbReference type="PANTHER" id="PTHR34297">
    <property type="entry name" value="HYPOTHETICAL CYTOSOLIC PROTEIN-RELATED"/>
    <property type="match status" value="1"/>
</dbReference>
<dbReference type="EMBL" id="BAAAZH010000012">
    <property type="protein sequence ID" value="GAA4117026.1"/>
    <property type="molecule type" value="Genomic_DNA"/>
</dbReference>
<reference evidence="4" key="1">
    <citation type="journal article" date="2019" name="Int. J. Syst. Evol. Microbiol.">
        <title>The Global Catalogue of Microorganisms (GCM) 10K type strain sequencing project: providing services to taxonomists for standard genome sequencing and annotation.</title>
        <authorList>
            <consortium name="The Broad Institute Genomics Platform"/>
            <consortium name="The Broad Institute Genome Sequencing Center for Infectious Disease"/>
            <person name="Wu L."/>
            <person name="Ma J."/>
        </authorList>
    </citation>
    <scope>NUCLEOTIDE SEQUENCE [LARGE SCALE GENOMIC DNA]</scope>
    <source>
        <strain evidence="4">JCM 16703</strain>
    </source>
</reference>
<dbReference type="Proteomes" id="UP001501495">
    <property type="component" value="Unassembled WGS sequence"/>
</dbReference>
<dbReference type="PANTHER" id="PTHR34297:SF3">
    <property type="entry name" value="ALKALINE SHOCK PROTEIN 23"/>
    <property type="match status" value="1"/>
</dbReference>
<dbReference type="InterPro" id="IPR005531">
    <property type="entry name" value="Asp23"/>
</dbReference>
<feature type="compositionally biased region" description="Low complexity" evidence="2">
    <location>
        <begin position="1"/>
        <end position="20"/>
    </location>
</feature>
<protein>
    <submittedName>
        <fullName evidence="3">Asp23/Gls24 family envelope stress response protein</fullName>
    </submittedName>
</protein>